<protein>
    <submittedName>
        <fullName evidence="7">RNA polymerase sigma factor</fullName>
    </submittedName>
</protein>
<evidence type="ECO:0000256" key="4">
    <source>
        <dbReference type="ARBA" id="ARBA00023163"/>
    </source>
</evidence>
<dbReference type="InterPro" id="IPR014284">
    <property type="entry name" value="RNA_pol_sigma-70_dom"/>
</dbReference>
<dbReference type="InterPro" id="IPR013324">
    <property type="entry name" value="RNA_pol_sigma_r3/r4-like"/>
</dbReference>
<dbReference type="PANTHER" id="PTHR43133:SF62">
    <property type="entry name" value="RNA POLYMERASE SIGMA FACTOR SIGZ"/>
    <property type="match status" value="1"/>
</dbReference>
<accession>A0A5B8U8D7</accession>
<evidence type="ECO:0000256" key="2">
    <source>
        <dbReference type="ARBA" id="ARBA00023015"/>
    </source>
</evidence>
<keyword evidence="3" id="KW-0731">Sigma factor</keyword>
<dbReference type="AlphaFoldDB" id="A0A5B8U8D7"/>
<dbReference type="InterPro" id="IPR013249">
    <property type="entry name" value="RNA_pol_sigma70_r4_t2"/>
</dbReference>
<feature type="domain" description="RNA polymerase sigma-70 region 2" evidence="5">
    <location>
        <begin position="30"/>
        <end position="98"/>
    </location>
</feature>
<keyword evidence="4" id="KW-0804">Transcription</keyword>
<gene>
    <name evidence="7" type="ORF">FSW04_17610</name>
</gene>
<dbReference type="PANTHER" id="PTHR43133">
    <property type="entry name" value="RNA POLYMERASE ECF-TYPE SIGMA FACTO"/>
    <property type="match status" value="1"/>
</dbReference>
<sequence>MSDREWLSRISDRELMQRIQLDDAEAFAVLYDRLAPRALRLARAICVDPDRACDATQDGFVSIWRGRAQYQAHTADVPAWVLSIVRHRALDSLRRNARHDRHRDQLDDAIDVVPSPDDVERTVVADADAQHLRTLLVDLPVAQREVIALAYFGQLSHTEISTLLTLPLGTVKGRMRLGMRRLREHLTA</sequence>
<dbReference type="InterPro" id="IPR036388">
    <property type="entry name" value="WH-like_DNA-bd_sf"/>
</dbReference>
<evidence type="ECO:0000259" key="6">
    <source>
        <dbReference type="Pfam" id="PF08281"/>
    </source>
</evidence>
<keyword evidence="2" id="KW-0805">Transcription regulation</keyword>
<dbReference type="GO" id="GO:0006352">
    <property type="term" value="P:DNA-templated transcription initiation"/>
    <property type="evidence" value="ECO:0007669"/>
    <property type="project" value="InterPro"/>
</dbReference>
<organism evidence="7 8">
    <name type="scientific">Baekduia soli</name>
    <dbReference type="NCBI Taxonomy" id="496014"/>
    <lineage>
        <taxon>Bacteria</taxon>
        <taxon>Bacillati</taxon>
        <taxon>Actinomycetota</taxon>
        <taxon>Thermoleophilia</taxon>
        <taxon>Solirubrobacterales</taxon>
        <taxon>Baekduiaceae</taxon>
        <taxon>Baekduia</taxon>
    </lineage>
</organism>
<dbReference type="EMBL" id="CP042430">
    <property type="protein sequence ID" value="QEC49215.1"/>
    <property type="molecule type" value="Genomic_DNA"/>
</dbReference>
<dbReference type="SUPFAM" id="SSF88946">
    <property type="entry name" value="Sigma2 domain of RNA polymerase sigma factors"/>
    <property type="match status" value="1"/>
</dbReference>
<reference evidence="7 8" key="1">
    <citation type="journal article" date="2018" name="J. Microbiol.">
        <title>Baekduia soli gen. nov., sp. nov., a novel bacterium isolated from the soil of Baekdu Mountain and proposal of a novel family name, Baekduiaceae fam. nov.</title>
        <authorList>
            <person name="An D.S."/>
            <person name="Siddiqi M.Z."/>
            <person name="Kim K.H."/>
            <person name="Yu H.S."/>
            <person name="Im W.T."/>
        </authorList>
    </citation>
    <scope>NUCLEOTIDE SEQUENCE [LARGE SCALE GENOMIC DNA]</scope>
    <source>
        <strain evidence="7 8">BR7-21</strain>
    </source>
</reference>
<dbReference type="Pfam" id="PF04542">
    <property type="entry name" value="Sigma70_r2"/>
    <property type="match status" value="1"/>
</dbReference>
<dbReference type="Gene3D" id="1.10.1740.10">
    <property type="match status" value="1"/>
</dbReference>
<evidence type="ECO:0000313" key="8">
    <source>
        <dbReference type="Proteomes" id="UP000321805"/>
    </source>
</evidence>
<name>A0A5B8U8D7_9ACTN</name>
<dbReference type="KEGG" id="bsol:FSW04_17610"/>
<comment type="similarity">
    <text evidence="1">Belongs to the sigma-70 factor family. ECF subfamily.</text>
</comment>
<dbReference type="InterPro" id="IPR013325">
    <property type="entry name" value="RNA_pol_sigma_r2"/>
</dbReference>
<dbReference type="NCBIfam" id="TIGR02937">
    <property type="entry name" value="sigma70-ECF"/>
    <property type="match status" value="1"/>
</dbReference>
<proteinExistence type="inferred from homology"/>
<dbReference type="Pfam" id="PF08281">
    <property type="entry name" value="Sigma70_r4_2"/>
    <property type="match status" value="1"/>
</dbReference>
<dbReference type="RefSeq" id="WP_146921578.1">
    <property type="nucleotide sequence ID" value="NZ_CP042430.1"/>
</dbReference>
<dbReference type="Gene3D" id="1.10.10.10">
    <property type="entry name" value="Winged helix-like DNA-binding domain superfamily/Winged helix DNA-binding domain"/>
    <property type="match status" value="1"/>
</dbReference>
<dbReference type="InterPro" id="IPR007627">
    <property type="entry name" value="RNA_pol_sigma70_r2"/>
</dbReference>
<dbReference type="GO" id="GO:0016987">
    <property type="term" value="F:sigma factor activity"/>
    <property type="evidence" value="ECO:0007669"/>
    <property type="project" value="UniProtKB-KW"/>
</dbReference>
<feature type="domain" description="RNA polymerase sigma factor 70 region 4 type 2" evidence="6">
    <location>
        <begin position="132"/>
        <end position="182"/>
    </location>
</feature>
<keyword evidence="8" id="KW-1185">Reference proteome</keyword>
<evidence type="ECO:0000256" key="1">
    <source>
        <dbReference type="ARBA" id="ARBA00010641"/>
    </source>
</evidence>
<dbReference type="SUPFAM" id="SSF88659">
    <property type="entry name" value="Sigma3 and sigma4 domains of RNA polymerase sigma factors"/>
    <property type="match status" value="1"/>
</dbReference>
<evidence type="ECO:0000313" key="7">
    <source>
        <dbReference type="EMBL" id="QEC49215.1"/>
    </source>
</evidence>
<dbReference type="OrthoDB" id="9784272at2"/>
<dbReference type="GO" id="GO:0003677">
    <property type="term" value="F:DNA binding"/>
    <property type="evidence" value="ECO:0007669"/>
    <property type="project" value="InterPro"/>
</dbReference>
<evidence type="ECO:0000259" key="5">
    <source>
        <dbReference type="Pfam" id="PF04542"/>
    </source>
</evidence>
<evidence type="ECO:0000256" key="3">
    <source>
        <dbReference type="ARBA" id="ARBA00023082"/>
    </source>
</evidence>
<dbReference type="Proteomes" id="UP000321805">
    <property type="component" value="Chromosome"/>
</dbReference>
<dbReference type="InterPro" id="IPR039425">
    <property type="entry name" value="RNA_pol_sigma-70-like"/>
</dbReference>